<keyword evidence="8" id="KW-0175">Coiled coil</keyword>
<evidence type="ECO:0000256" key="5">
    <source>
        <dbReference type="ARBA" id="ARBA00022840"/>
    </source>
</evidence>
<evidence type="ECO:0000256" key="1">
    <source>
        <dbReference type="ARBA" id="ARBA00008575"/>
    </source>
</evidence>
<name>A0AAN7WH48_9SACH</name>
<dbReference type="GO" id="GO:0007031">
    <property type="term" value="P:peroxisome organization"/>
    <property type="evidence" value="ECO:0007669"/>
    <property type="project" value="TreeGrafter"/>
</dbReference>
<protein>
    <recommendedName>
        <fullName evidence="15">ABC transporter domain-containing protein</fullName>
    </recommendedName>
</protein>
<evidence type="ECO:0000259" key="11">
    <source>
        <dbReference type="PROSITE" id="PS50893"/>
    </source>
</evidence>
<keyword evidence="6 10" id="KW-1133">Transmembrane helix</keyword>
<comment type="similarity">
    <text evidence="1">Belongs to the ABC transporter superfamily. ABCD family. Peroxisomal fatty acyl CoA transporter (TC 3.A.1.203) subfamily.</text>
</comment>
<sequence length="915" mass="105971">MDELNVKQRIKSILIEIHQNCIGLKIGDVNSKTYIRILLQHLLTLIKSPISHPRHRRRAQLILVSIIFIVVGSISTVSYVGSNLISKFIHFYKYSSENQMRNKSLNLFRRSRSQMNLKTGARIMYIKEDYSYNNNNNNNNNNKSNSNKKRSEFESLIKTNHNRKNMIHNKDITFHSHYSNNDASTYDKKKSIKKKKIYIPPKNNDLYEHDKFIFKSVDIGKTKSSLFYSKFLNQINVISKILIPSIFDKNSFLLSLQIFFLIMRTWLSLFVARLDGQIVRDIISGQSKKFLIDLLIWFLIALPASYTNSAIKFLQRKLSLNFKVKLTRYIHDMYLDDRLAFYKLLFDSKSTSSVLKNIDNSISNDITRFCDATCSVFANITKPVIDLIFFSIYLRDNLGTVGVAGIFINYFITGYVLRSYTPPLGKLTSESSAADGNYYNYHVNMINNSEEISFYQGTEVERAKIKQLYETLMDKMLIVSKRKFNYNMIEDYILKYTWSGLGYIFASIPIIMSSFTLSKTKSNEQNNMKDFIVNKRLMLSLADAGSRLMHSIKDISQLTGYTNRIFTLLCALHRVHSEHFSYGATKELIQLVNNGETTTSLLKYIKHEKEDIIAGTVQHNFNGIRLENIDIIIPSLRGKHGIKLIKKLSFQIPPHIDPVSSKAPSIQDLVAMNDITLPFLDADNSSLLILGPNSCGKSSIARVIAGIWPIYNKYGLLSRPDEKSLICIPQKPYFSRGGTFREQIIYPMSSDDFFDKGFNDRILVWVLKEVRLDYLLKRERGWKYLDTVADWKDVLSGGEKQRMNFARIMFHKPKFIILDEATNAISVDMEDYLFNMLKRYRFNFISISQRPSLIKYHDLLLEVSGNEGKWELKTLGTDEAITSIDNEIEVLEKKLHNVEQWKQERDHLQQILTVI</sequence>
<dbReference type="Pfam" id="PF00005">
    <property type="entry name" value="ABC_tran"/>
    <property type="match status" value="1"/>
</dbReference>
<organism evidence="13 14">
    <name type="scientific">Arxiozyma heterogenica</name>
    <dbReference type="NCBI Taxonomy" id="278026"/>
    <lineage>
        <taxon>Eukaryota</taxon>
        <taxon>Fungi</taxon>
        <taxon>Dikarya</taxon>
        <taxon>Ascomycota</taxon>
        <taxon>Saccharomycotina</taxon>
        <taxon>Saccharomycetes</taxon>
        <taxon>Saccharomycetales</taxon>
        <taxon>Saccharomycetaceae</taxon>
        <taxon>Arxiozyma</taxon>
    </lineage>
</organism>
<dbReference type="GO" id="GO:0042760">
    <property type="term" value="P:very long-chain fatty acid catabolic process"/>
    <property type="evidence" value="ECO:0007669"/>
    <property type="project" value="TreeGrafter"/>
</dbReference>
<dbReference type="GO" id="GO:0140359">
    <property type="term" value="F:ABC-type transporter activity"/>
    <property type="evidence" value="ECO:0007669"/>
    <property type="project" value="InterPro"/>
</dbReference>
<evidence type="ECO:0000256" key="3">
    <source>
        <dbReference type="ARBA" id="ARBA00022692"/>
    </source>
</evidence>
<dbReference type="InterPro" id="IPR036640">
    <property type="entry name" value="ABC1_TM_sf"/>
</dbReference>
<feature type="transmembrane region" description="Helical" evidence="10">
    <location>
        <begin position="492"/>
        <end position="512"/>
    </location>
</feature>
<dbReference type="PANTHER" id="PTHR11384:SF67">
    <property type="entry name" value="ATP-BINDING CASSETTE SUB-FAMILY D MEMBER 1"/>
    <property type="match status" value="1"/>
</dbReference>
<dbReference type="InterPro" id="IPR003593">
    <property type="entry name" value="AAA+_ATPase"/>
</dbReference>
<evidence type="ECO:0000256" key="4">
    <source>
        <dbReference type="ARBA" id="ARBA00022741"/>
    </source>
</evidence>
<dbReference type="SMART" id="SM00382">
    <property type="entry name" value="AAA"/>
    <property type="match status" value="1"/>
</dbReference>
<feature type="transmembrane region" description="Helical" evidence="10">
    <location>
        <begin position="61"/>
        <end position="81"/>
    </location>
</feature>
<dbReference type="Proteomes" id="UP001306508">
    <property type="component" value="Unassembled WGS sequence"/>
</dbReference>
<keyword evidence="7 10" id="KW-0472">Membrane</keyword>
<keyword evidence="14" id="KW-1185">Reference proteome</keyword>
<dbReference type="InterPro" id="IPR027417">
    <property type="entry name" value="P-loop_NTPase"/>
</dbReference>
<dbReference type="SUPFAM" id="SSF90123">
    <property type="entry name" value="ABC transporter transmembrane region"/>
    <property type="match status" value="1"/>
</dbReference>
<feature type="compositionally biased region" description="Low complexity" evidence="9">
    <location>
        <begin position="133"/>
        <end position="145"/>
    </location>
</feature>
<dbReference type="Pfam" id="PF06472">
    <property type="entry name" value="ABC_membrane_2"/>
    <property type="match status" value="1"/>
</dbReference>
<dbReference type="AlphaFoldDB" id="A0AAN7WH48"/>
<evidence type="ECO:0000313" key="14">
    <source>
        <dbReference type="Proteomes" id="UP001306508"/>
    </source>
</evidence>
<dbReference type="GO" id="GO:0015910">
    <property type="term" value="P:long-chain fatty acid import into peroxisome"/>
    <property type="evidence" value="ECO:0007669"/>
    <property type="project" value="TreeGrafter"/>
</dbReference>
<evidence type="ECO:0000256" key="8">
    <source>
        <dbReference type="SAM" id="Coils"/>
    </source>
</evidence>
<keyword evidence="4" id="KW-0547">Nucleotide-binding</keyword>
<dbReference type="InterPro" id="IPR003439">
    <property type="entry name" value="ABC_transporter-like_ATP-bd"/>
</dbReference>
<dbReference type="Gene3D" id="1.20.1560.10">
    <property type="entry name" value="ABC transporter type 1, transmembrane domain"/>
    <property type="match status" value="1"/>
</dbReference>
<evidence type="ECO:0000256" key="2">
    <source>
        <dbReference type="ARBA" id="ARBA00022448"/>
    </source>
</evidence>
<evidence type="ECO:0000313" key="13">
    <source>
        <dbReference type="EMBL" id="KAK5780008.1"/>
    </source>
</evidence>
<evidence type="ECO:0000256" key="6">
    <source>
        <dbReference type="ARBA" id="ARBA00022989"/>
    </source>
</evidence>
<dbReference type="InterPro" id="IPR050835">
    <property type="entry name" value="ABC_transporter_sub-D"/>
</dbReference>
<proteinExistence type="inferred from homology"/>
<keyword evidence="5" id="KW-0067">ATP-binding</keyword>
<feature type="domain" description="ABC transporter" evidence="11">
    <location>
        <begin position="654"/>
        <end position="890"/>
    </location>
</feature>
<feature type="region of interest" description="Disordered" evidence="9">
    <location>
        <begin position="131"/>
        <end position="150"/>
    </location>
</feature>
<feature type="coiled-coil region" evidence="8">
    <location>
        <begin position="884"/>
        <end position="911"/>
    </location>
</feature>
<dbReference type="GO" id="GO:0005524">
    <property type="term" value="F:ATP binding"/>
    <property type="evidence" value="ECO:0007669"/>
    <property type="project" value="UniProtKB-KW"/>
</dbReference>
<dbReference type="Gene3D" id="3.40.50.300">
    <property type="entry name" value="P-loop containing nucleotide triphosphate hydrolases"/>
    <property type="match status" value="1"/>
</dbReference>
<gene>
    <name evidence="13" type="ORF">RI543_002548</name>
</gene>
<dbReference type="GO" id="GO:0005778">
    <property type="term" value="C:peroxisomal membrane"/>
    <property type="evidence" value="ECO:0007669"/>
    <property type="project" value="TreeGrafter"/>
</dbReference>
<evidence type="ECO:0000256" key="10">
    <source>
        <dbReference type="SAM" id="Phobius"/>
    </source>
</evidence>
<evidence type="ECO:0000256" key="9">
    <source>
        <dbReference type="SAM" id="MobiDB-lite"/>
    </source>
</evidence>
<feature type="domain" description="ABC transmembrane type-1" evidence="12">
    <location>
        <begin position="258"/>
        <end position="489"/>
    </location>
</feature>
<feature type="transmembrane region" description="Helical" evidence="10">
    <location>
        <begin position="398"/>
        <end position="417"/>
    </location>
</feature>
<dbReference type="PROSITE" id="PS00211">
    <property type="entry name" value="ABC_TRANSPORTER_1"/>
    <property type="match status" value="1"/>
</dbReference>
<dbReference type="GO" id="GO:0016887">
    <property type="term" value="F:ATP hydrolysis activity"/>
    <property type="evidence" value="ECO:0007669"/>
    <property type="project" value="InterPro"/>
</dbReference>
<keyword evidence="2" id="KW-0813">Transport</keyword>
<dbReference type="GO" id="GO:0005324">
    <property type="term" value="F:long-chain fatty acid transmembrane transporter activity"/>
    <property type="evidence" value="ECO:0007669"/>
    <property type="project" value="TreeGrafter"/>
</dbReference>
<dbReference type="PANTHER" id="PTHR11384">
    <property type="entry name" value="ATP-BINDING CASSETTE, SUB-FAMILY D MEMBER"/>
    <property type="match status" value="1"/>
</dbReference>
<evidence type="ECO:0008006" key="15">
    <source>
        <dbReference type="Google" id="ProtNLM"/>
    </source>
</evidence>
<dbReference type="InterPro" id="IPR017871">
    <property type="entry name" value="ABC_transporter-like_CS"/>
</dbReference>
<accession>A0AAN7WH48</accession>
<dbReference type="InterPro" id="IPR011527">
    <property type="entry name" value="ABC1_TM_dom"/>
</dbReference>
<dbReference type="PROSITE" id="PS50929">
    <property type="entry name" value="ABC_TM1F"/>
    <property type="match status" value="1"/>
</dbReference>
<evidence type="ECO:0000256" key="7">
    <source>
        <dbReference type="ARBA" id="ARBA00023136"/>
    </source>
</evidence>
<reference evidence="14" key="1">
    <citation type="submission" date="2023-07" db="EMBL/GenBank/DDBJ databases">
        <title>A draft genome of Kazachstania heterogenica Y-27499.</title>
        <authorList>
            <person name="Donic C."/>
            <person name="Kralova J.S."/>
            <person name="Fidel L."/>
            <person name="Ben-Dor S."/>
            <person name="Jung S."/>
        </authorList>
    </citation>
    <scope>NUCLEOTIDE SEQUENCE [LARGE SCALE GENOMIC DNA]</scope>
    <source>
        <strain evidence="14">Y27499</strain>
    </source>
</reference>
<dbReference type="SUPFAM" id="SSF52540">
    <property type="entry name" value="P-loop containing nucleoside triphosphate hydrolases"/>
    <property type="match status" value="1"/>
</dbReference>
<comment type="caution">
    <text evidence="13">The sequence shown here is derived from an EMBL/GenBank/DDBJ whole genome shotgun (WGS) entry which is preliminary data.</text>
</comment>
<dbReference type="GO" id="GO:0006635">
    <property type="term" value="P:fatty acid beta-oxidation"/>
    <property type="evidence" value="ECO:0007669"/>
    <property type="project" value="TreeGrafter"/>
</dbReference>
<keyword evidence="3 10" id="KW-0812">Transmembrane</keyword>
<evidence type="ECO:0000259" key="12">
    <source>
        <dbReference type="PROSITE" id="PS50929"/>
    </source>
</evidence>
<dbReference type="CDD" id="cd03223">
    <property type="entry name" value="ABCD_peroxisomal_ALDP"/>
    <property type="match status" value="1"/>
</dbReference>
<dbReference type="PROSITE" id="PS50893">
    <property type="entry name" value="ABC_TRANSPORTER_2"/>
    <property type="match status" value="1"/>
</dbReference>
<dbReference type="EMBL" id="JAWIZZ010000045">
    <property type="protein sequence ID" value="KAK5780008.1"/>
    <property type="molecule type" value="Genomic_DNA"/>
</dbReference>